<dbReference type="EMBL" id="CP118868">
    <property type="protein sequence ID" value="WEG35726.1"/>
    <property type="molecule type" value="Genomic_DNA"/>
</dbReference>
<feature type="domain" description="Putative sugar diacid recognition" evidence="1">
    <location>
        <begin position="3"/>
        <end position="131"/>
    </location>
</feature>
<dbReference type="Gene3D" id="1.10.10.2840">
    <property type="entry name" value="PucR C-terminal helix-turn-helix domain"/>
    <property type="match status" value="1"/>
</dbReference>
<feature type="domain" description="PucR C-terminal helix-turn-helix" evidence="2">
    <location>
        <begin position="315"/>
        <end position="370"/>
    </location>
</feature>
<dbReference type="Pfam" id="PF05651">
    <property type="entry name" value="Diacid_rec"/>
    <property type="match status" value="1"/>
</dbReference>
<gene>
    <name evidence="3" type="ORF">PYS61_00770</name>
</gene>
<keyword evidence="4" id="KW-1185">Reference proteome</keyword>
<proteinExistence type="predicted"/>
<evidence type="ECO:0000313" key="3">
    <source>
        <dbReference type="EMBL" id="WEG35726.1"/>
    </source>
</evidence>
<dbReference type="InterPro" id="IPR042070">
    <property type="entry name" value="PucR_C-HTH_sf"/>
</dbReference>
<dbReference type="InterPro" id="IPR051448">
    <property type="entry name" value="CdaR-like_regulators"/>
</dbReference>
<evidence type="ECO:0000259" key="2">
    <source>
        <dbReference type="Pfam" id="PF13556"/>
    </source>
</evidence>
<evidence type="ECO:0000313" key="4">
    <source>
        <dbReference type="Proteomes" id="UP001220478"/>
    </source>
</evidence>
<accession>A0ABY8C4V2</accession>
<dbReference type="InterPro" id="IPR008599">
    <property type="entry name" value="Diacid_rec"/>
</dbReference>
<dbReference type="RefSeq" id="WP_315571838.1">
    <property type="nucleotide sequence ID" value="NZ_CP118868.1"/>
</dbReference>
<dbReference type="PANTHER" id="PTHR33744:SF15">
    <property type="entry name" value="CARBOHYDRATE DIACID REGULATOR"/>
    <property type="match status" value="1"/>
</dbReference>
<protein>
    <submittedName>
        <fullName evidence="3">Sugar diacid recognition domain-containing protein</fullName>
    </submittedName>
</protein>
<name>A0ABY8C4V2_9FIRM</name>
<sequence>MKISKHTAQLIVDELREVINEHINFISTDGIIIYSTDTKRIATFHQAGLLCVKENRTVAVTNDDEYAGSKKGINMPLTFNGEIIAAIGITGEITVVNKYGAIIKKMTEILLKETYAQKILKQKRERVKYYLENLISKSEHDLADGTRLTGQTLPEGNPSIYDKFICIGKIGSGDIAIEQIDKLYEILENNLEASCLFSVFFNEIIIYSYQNTSATLSALLNSCCAEIADKIGYDFSFGVSEKFSDLQAAGRMYKEAEIAWRWGHLAQLDTNIFHYRHFDIELLLSSVPEETLKQYKKIILGRLADKSEYDFYANLLKIYVQCNCSLSACAEKLFIHKNTVQYRLTKLHQLTGFNPQNIMDLIKLYLAFAINI</sequence>
<evidence type="ECO:0000259" key="1">
    <source>
        <dbReference type="Pfam" id="PF05651"/>
    </source>
</evidence>
<organism evidence="3 4">
    <name type="scientific">Amygdalobacter indicium</name>
    <dbReference type="NCBI Taxonomy" id="3029272"/>
    <lineage>
        <taxon>Bacteria</taxon>
        <taxon>Bacillati</taxon>
        <taxon>Bacillota</taxon>
        <taxon>Clostridia</taxon>
        <taxon>Eubacteriales</taxon>
        <taxon>Oscillospiraceae</taxon>
        <taxon>Amygdalobacter</taxon>
    </lineage>
</organism>
<dbReference type="InterPro" id="IPR025736">
    <property type="entry name" value="PucR_C-HTH_dom"/>
</dbReference>
<reference evidence="3 4" key="1">
    <citation type="submission" date="2023-02" db="EMBL/GenBank/DDBJ databases">
        <title>Novel Oscillospiraceae bacterial genomes.</title>
        <authorList>
            <person name="Srinivasan S."/>
            <person name="Austin M.N."/>
            <person name="Fiedler T.L."/>
            <person name="Strenk S.M."/>
            <person name="Agnew K.J."/>
            <person name="Nagana Gowda G.A."/>
            <person name="Raftery D."/>
            <person name="Beamer M.A."/>
            <person name="Achilles S.L."/>
            <person name="Wiesenfeld H.C."/>
            <person name="Fredricks D.N."/>
            <person name="Hillier S.L."/>
        </authorList>
    </citation>
    <scope>NUCLEOTIDE SEQUENCE [LARGE SCALE GENOMIC DNA]</scope>
    <source>
        <strain evidence="3 4">CHIC02 1186E3-8</strain>
    </source>
</reference>
<dbReference type="PANTHER" id="PTHR33744">
    <property type="entry name" value="CARBOHYDRATE DIACID REGULATOR"/>
    <property type="match status" value="1"/>
</dbReference>
<dbReference type="Proteomes" id="UP001220478">
    <property type="component" value="Chromosome"/>
</dbReference>
<dbReference type="Pfam" id="PF13556">
    <property type="entry name" value="HTH_30"/>
    <property type="match status" value="1"/>
</dbReference>